<sequence>MAQIQNLISNGSFRLGQLGPWQGENSDVIMTPCPVLVGNYTARLAGGEDEAFILQTVNVIEGESYQLSLSLATVKDGNAPPMEILVIFLDRSLREISIGLEATISEGQLPNGKEGNFNLITLLTETVPLGVRFAEVIIRKGGLAFSPSVVVDNVFLTRFDTAVVTLPNVYVGESKGTEVAFLSIDDSTNIIVGEKPIAILSATTEESTFLYVGSEDSTLSIIDSSTNNVINTISLPSAPQSLLNQNIIARSDHSKVYITTGASTGYVSVIDTATNTLETSIRVGSNPSALAITSESGTNAGLLFVLNTGDNTISEIDTSTNIIINTIETELINSKFLVSSPDNQYLVVASENITVGGNGAFVVFEISNLNIIAQRTLNGMQSFKSLVYSLDGSYLYGGVEFVDELGVGETNAQLVIYNTQGFTLSDTLTLQSFQTIEFPELDVPVIKELQEETDESLIFASVTIPETGLGFLSQVSRNDQEFRVITGTSEIDGFGKGFFDISSSGEYIVASRNATNQVSYIQVSSLQVVNNISVANEPLVLLVE</sequence>
<dbReference type="Gene3D" id="2.60.120.260">
    <property type="entry name" value="Galactose-binding domain-like"/>
    <property type="match status" value="1"/>
</dbReference>
<dbReference type="PANTHER" id="PTHR47197">
    <property type="entry name" value="PROTEIN NIRF"/>
    <property type="match status" value="1"/>
</dbReference>
<reference evidence="1 2" key="1">
    <citation type="submission" date="2023-06" db="EMBL/GenBank/DDBJ databases">
        <title>Five Gram-positive bacteria isolated from mangrove sediments in Shenzhen, Guangdong, China.</title>
        <authorList>
            <person name="Yu S."/>
            <person name="Zheng W."/>
            <person name="Huang Y."/>
        </authorList>
    </citation>
    <scope>NUCLEOTIDE SEQUENCE [LARGE SCALE GENOMIC DNA]</scope>
    <source>
        <strain evidence="1 2">SaN35-3</strain>
    </source>
</reference>
<accession>A0ABY9JV23</accession>
<dbReference type="SUPFAM" id="SSF51004">
    <property type="entry name" value="C-terminal (heme d1) domain of cytochrome cd1-nitrite reductase"/>
    <property type="match status" value="1"/>
</dbReference>
<keyword evidence="2" id="KW-1185">Reference proteome</keyword>
<dbReference type="PANTHER" id="PTHR47197:SF3">
    <property type="entry name" value="DIHYDRO-HEME D1 DEHYDROGENASE"/>
    <property type="match status" value="1"/>
</dbReference>
<proteinExistence type="predicted"/>
<dbReference type="Gene3D" id="2.130.10.10">
    <property type="entry name" value="YVTN repeat-like/Quinoprotein amine dehydrogenase"/>
    <property type="match status" value="1"/>
</dbReference>
<dbReference type="NCBIfam" id="NF033675">
    <property type="entry name" value="NTTRR-F1"/>
    <property type="match status" value="1"/>
</dbReference>
<organism evidence="1 2">
    <name type="scientific">Bacillus carboniphilus</name>
    <dbReference type="NCBI Taxonomy" id="86663"/>
    <lineage>
        <taxon>Bacteria</taxon>
        <taxon>Bacillati</taxon>
        <taxon>Bacillota</taxon>
        <taxon>Bacilli</taxon>
        <taxon>Bacillales</taxon>
        <taxon>Bacillaceae</taxon>
        <taxon>Bacillus</taxon>
    </lineage>
</organism>
<dbReference type="InterPro" id="IPR011048">
    <property type="entry name" value="Haem_d1_sf"/>
</dbReference>
<protein>
    <submittedName>
        <fullName evidence="1">NTTRR-F1 domain</fullName>
    </submittedName>
</protein>
<dbReference type="InterPro" id="IPR015943">
    <property type="entry name" value="WD40/YVTN_repeat-like_dom_sf"/>
</dbReference>
<dbReference type="InterPro" id="IPR051200">
    <property type="entry name" value="Host-pathogen_enzymatic-act"/>
</dbReference>
<name>A0ABY9JV23_9BACI</name>
<gene>
    <name evidence="1" type="ORF">LC087_03330</name>
</gene>
<dbReference type="EMBL" id="CP129013">
    <property type="protein sequence ID" value="WLR43240.1"/>
    <property type="molecule type" value="Genomic_DNA"/>
</dbReference>
<evidence type="ECO:0000313" key="2">
    <source>
        <dbReference type="Proteomes" id="UP001197974"/>
    </source>
</evidence>
<dbReference type="Proteomes" id="UP001197974">
    <property type="component" value="Chromosome"/>
</dbReference>
<evidence type="ECO:0000313" key="1">
    <source>
        <dbReference type="EMBL" id="WLR43240.1"/>
    </source>
</evidence>
<dbReference type="RefSeq" id="WP_226539770.1">
    <property type="nucleotide sequence ID" value="NZ_CP129013.1"/>
</dbReference>